<dbReference type="InterPro" id="IPR033729">
    <property type="entry name" value="SerRS_core"/>
</dbReference>
<dbReference type="PANTHER" id="PTHR43697:SF1">
    <property type="entry name" value="SERINE--TRNA LIGASE"/>
    <property type="match status" value="1"/>
</dbReference>
<accession>A0A5B2W1Y4</accession>
<evidence type="ECO:0000256" key="13">
    <source>
        <dbReference type="ARBA" id="ARBA00048823"/>
    </source>
</evidence>
<dbReference type="EMBL" id="VUOC01000001">
    <property type="protein sequence ID" value="KAA2244506.1"/>
    <property type="molecule type" value="Genomic_DNA"/>
</dbReference>
<feature type="binding site" evidence="16">
    <location>
        <begin position="264"/>
        <end position="266"/>
    </location>
    <ligand>
        <name>ATP</name>
        <dbReference type="ChEBI" id="CHEBI:30616"/>
    </ligand>
</feature>
<dbReference type="PROSITE" id="PS50862">
    <property type="entry name" value="AA_TRNA_LIGASE_II"/>
    <property type="match status" value="1"/>
</dbReference>
<reference evidence="18 19" key="2">
    <citation type="submission" date="2019-09" db="EMBL/GenBank/DDBJ databases">
        <authorList>
            <person name="Jin C."/>
        </authorList>
    </citation>
    <scope>NUCLEOTIDE SEQUENCE [LARGE SCALE GENOMIC DNA]</scope>
    <source>
        <strain evidence="18 19">BN140078</strain>
    </source>
</reference>
<dbReference type="InterPro" id="IPR010978">
    <property type="entry name" value="tRNA-bd_arm"/>
</dbReference>
<dbReference type="EC" id="6.1.1.11" evidence="4 14"/>
<keyword evidence="6 18" id="KW-0436">Ligase</keyword>
<dbReference type="SUPFAM" id="SSF46589">
    <property type="entry name" value="tRNA-binding arm"/>
    <property type="match status" value="1"/>
</dbReference>
<dbReference type="NCBIfam" id="TIGR00414">
    <property type="entry name" value="serS"/>
    <property type="match status" value="1"/>
</dbReference>
<reference evidence="18 19" key="1">
    <citation type="submission" date="2019-09" db="EMBL/GenBank/DDBJ databases">
        <title>Chitinophaga ginsengihumi sp. nov., isolated from soil of ginseng rhizosphere.</title>
        <authorList>
            <person name="Lee J."/>
        </authorList>
    </citation>
    <scope>NUCLEOTIDE SEQUENCE [LARGE SCALE GENOMIC DNA]</scope>
    <source>
        <strain evidence="18 19">BN140078</strain>
    </source>
</reference>
<evidence type="ECO:0000256" key="16">
    <source>
        <dbReference type="PIRSR" id="PIRSR001529-2"/>
    </source>
</evidence>
<comment type="subcellular location">
    <subcellularLocation>
        <location evidence="1">Cytoplasm</location>
    </subcellularLocation>
</comment>
<dbReference type="CDD" id="cd00770">
    <property type="entry name" value="SerRS_core"/>
    <property type="match status" value="1"/>
</dbReference>
<evidence type="ECO:0000256" key="4">
    <source>
        <dbReference type="ARBA" id="ARBA00012840"/>
    </source>
</evidence>
<dbReference type="Proteomes" id="UP000324611">
    <property type="component" value="Unassembled WGS sequence"/>
</dbReference>
<feature type="domain" description="Aminoacyl-transfer RNA synthetases class-II family profile" evidence="17">
    <location>
        <begin position="139"/>
        <end position="411"/>
    </location>
</feature>
<feature type="binding site" evidence="16">
    <location>
        <begin position="280"/>
        <end position="283"/>
    </location>
    <ligand>
        <name>ATP</name>
        <dbReference type="ChEBI" id="CHEBI:30616"/>
    </ligand>
</feature>
<evidence type="ECO:0000256" key="10">
    <source>
        <dbReference type="ARBA" id="ARBA00023146"/>
    </source>
</evidence>
<evidence type="ECO:0000256" key="3">
    <source>
        <dbReference type="ARBA" id="ARBA00010728"/>
    </source>
</evidence>
<dbReference type="RefSeq" id="WP_149835903.1">
    <property type="nucleotide sequence ID" value="NZ_VUOC01000001.1"/>
</dbReference>
<feature type="binding site" evidence="15">
    <location>
        <position position="264"/>
    </location>
    <ligand>
        <name>L-serine</name>
        <dbReference type="ChEBI" id="CHEBI:33384"/>
    </ligand>
</feature>
<dbReference type="GO" id="GO:0005524">
    <property type="term" value="F:ATP binding"/>
    <property type="evidence" value="ECO:0007669"/>
    <property type="project" value="UniProtKB-KW"/>
</dbReference>
<evidence type="ECO:0000313" key="19">
    <source>
        <dbReference type="Proteomes" id="UP000324611"/>
    </source>
</evidence>
<comment type="catalytic activity">
    <reaction evidence="13">
        <text>tRNA(Ser) + L-serine + ATP = L-seryl-tRNA(Ser) + AMP + diphosphate + H(+)</text>
        <dbReference type="Rhea" id="RHEA:12292"/>
        <dbReference type="Rhea" id="RHEA-COMP:9669"/>
        <dbReference type="Rhea" id="RHEA-COMP:9703"/>
        <dbReference type="ChEBI" id="CHEBI:15378"/>
        <dbReference type="ChEBI" id="CHEBI:30616"/>
        <dbReference type="ChEBI" id="CHEBI:33019"/>
        <dbReference type="ChEBI" id="CHEBI:33384"/>
        <dbReference type="ChEBI" id="CHEBI:78442"/>
        <dbReference type="ChEBI" id="CHEBI:78533"/>
        <dbReference type="ChEBI" id="CHEBI:456215"/>
        <dbReference type="EC" id="6.1.1.11"/>
    </reaction>
</comment>
<evidence type="ECO:0000256" key="11">
    <source>
        <dbReference type="ARBA" id="ARBA00039158"/>
    </source>
</evidence>
<feature type="binding site" evidence="15">
    <location>
        <position position="233"/>
    </location>
    <ligand>
        <name>L-serine</name>
        <dbReference type="ChEBI" id="CHEBI:33384"/>
    </ligand>
</feature>
<comment type="similarity">
    <text evidence="3">Belongs to the class-II aminoacyl-tRNA synthetase family. Type-1 seryl-tRNA synthetase subfamily.</text>
</comment>
<dbReference type="Pfam" id="PF00587">
    <property type="entry name" value="tRNA-synt_2b"/>
    <property type="match status" value="1"/>
</dbReference>
<dbReference type="InterPro" id="IPR015866">
    <property type="entry name" value="Ser-tRNA-synth_1_N"/>
</dbReference>
<evidence type="ECO:0000256" key="2">
    <source>
        <dbReference type="ARBA" id="ARBA00005045"/>
    </source>
</evidence>
<keyword evidence="19" id="KW-1185">Reference proteome</keyword>
<dbReference type="Gene3D" id="3.30.930.10">
    <property type="entry name" value="Bira Bifunctional Protein, Domain 2"/>
    <property type="match status" value="1"/>
</dbReference>
<dbReference type="PIRSF" id="PIRSF001529">
    <property type="entry name" value="Ser-tRNA-synth_IIa"/>
    <property type="match status" value="1"/>
</dbReference>
<feature type="binding site" evidence="16">
    <location>
        <begin position="351"/>
        <end position="354"/>
    </location>
    <ligand>
        <name>ATP</name>
        <dbReference type="ChEBI" id="CHEBI:30616"/>
    </ligand>
</feature>
<keyword evidence="7" id="KW-0547">Nucleotide-binding</keyword>
<protein>
    <recommendedName>
        <fullName evidence="11 14">Serine--tRNA ligase</fullName>
        <ecNumber evidence="4 14">6.1.1.11</ecNumber>
    </recommendedName>
</protein>
<evidence type="ECO:0000256" key="7">
    <source>
        <dbReference type="ARBA" id="ARBA00022741"/>
    </source>
</evidence>
<evidence type="ECO:0000256" key="14">
    <source>
        <dbReference type="NCBIfam" id="TIGR00414"/>
    </source>
</evidence>
<evidence type="ECO:0000256" key="8">
    <source>
        <dbReference type="ARBA" id="ARBA00022840"/>
    </source>
</evidence>
<keyword evidence="5" id="KW-0963">Cytoplasm</keyword>
<evidence type="ECO:0000256" key="6">
    <source>
        <dbReference type="ARBA" id="ARBA00022598"/>
    </source>
</evidence>
<organism evidence="18 19">
    <name type="scientific">Chitinophaga agrisoli</name>
    <dbReference type="NCBI Taxonomy" id="2607653"/>
    <lineage>
        <taxon>Bacteria</taxon>
        <taxon>Pseudomonadati</taxon>
        <taxon>Bacteroidota</taxon>
        <taxon>Chitinophagia</taxon>
        <taxon>Chitinophagales</taxon>
        <taxon>Chitinophagaceae</taxon>
        <taxon>Chitinophaga</taxon>
    </lineage>
</organism>
<sequence>MLQVPFIRQNKELVLERLALKQFKELGLVDEVLALDDKRKQLTLAYDDSQAKIRTLSEEIGKLMKGGQKEEAEQRKAAVADLKLQQGPINEQLNETEKLLHDTLTKLPNLPAAAVPAGKTPEENVEVRAGGNKPNLAADAVPHWDLAKKYDLIDFELGNKITGSGFPVYKNKGAKLQRALIHYFLDYNTNNGYTEYQPPHLVNADSAYGTGQLPDKEGQMYFVGEDKLYLIPTAEVPVTNIYRDEILKDTDLPIKMTAYTPCFRREAGSYGKDVRGLNRVHQFDKVEVVQLVHPDQSYTVLEEMVAHVEGLIQSLQLPYRILRLCGGDMGFTSALTYDFEVYSAAQQKWLEVSSVSNFEAYQANRMKIRFKDSGGKPQLVHTLNGSSLALPRILACLLENNQAADGIHIPPVLQAYFGAGKIS</sequence>
<gene>
    <name evidence="18" type="primary">serS</name>
    <name evidence="18" type="ORF">F0L74_00560</name>
</gene>
<comment type="caution">
    <text evidence="18">The sequence shown here is derived from an EMBL/GenBank/DDBJ whole genome shotgun (WGS) entry which is preliminary data.</text>
</comment>
<dbReference type="GO" id="GO:0004828">
    <property type="term" value="F:serine-tRNA ligase activity"/>
    <property type="evidence" value="ECO:0007669"/>
    <property type="project" value="UniProtKB-UniRule"/>
</dbReference>
<comment type="catalytic activity">
    <reaction evidence="12">
        <text>tRNA(Sec) + L-serine + ATP = L-seryl-tRNA(Sec) + AMP + diphosphate + H(+)</text>
        <dbReference type="Rhea" id="RHEA:42580"/>
        <dbReference type="Rhea" id="RHEA-COMP:9742"/>
        <dbReference type="Rhea" id="RHEA-COMP:10128"/>
        <dbReference type="ChEBI" id="CHEBI:15378"/>
        <dbReference type="ChEBI" id="CHEBI:30616"/>
        <dbReference type="ChEBI" id="CHEBI:33019"/>
        <dbReference type="ChEBI" id="CHEBI:33384"/>
        <dbReference type="ChEBI" id="CHEBI:78442"/>
        <dbReference type="ChEBI" id="CHEBI:78533"/>
        <dbReference type="ChEBI" id="CHEBI:456215"/>
        <dbReference type="EC" id="6.1.1.11"/>
    </reaction>
</comment>
<dbReference type="PANTHER" id="PTHR43697">
    <property type="entry name" value="SERYL-TRNA SYNTHETASE"/>
    <property type="match status" value="1"/>
</dbReference>
<name>A0A5B2W1Y4_9BACT</name>
<dbReference type="Gene3D" id="1.10.287.40">
    <property type="entry name" value="Serine-tRNA synthetase, tRNA binding domain"/>
    <property type="match status" value="1"/>
</dbReference>
<evidence type="ECO:0000313" key="18">
    <source>
        <dbReference type="EMBL" id="KAA2244506.1"/>
    </source>
</evidence>
<evidence type="ECO:0000256" key="12">
    <source>
        <dbReference type="ARBA" id="ARBA00047929"/>
    </source>
</evidence>
<keyword evidence="8 16" id="KW-0067">ATP-binding</keyword>
<feature type="binding site" evidence="15">
    <location>
        <position position="384"/>
    </location>
    <ligand>
        <name>L-serine</name>
        <dbReference type="ChEBI" id="CHEBI:33384"/>
    </ligand>
</feature>
<dbReference type="InterPro" id="IPR042103">
    <property type="entry name" value="SerRS_1_N_sf"/>
</dbReference>
<dbReference type="InterPro" id="IPR006195">
    <property type="entry name" value="aa-tRNA-synth_II"/>
</dbReference>
<dbReference type="InterPro" id="IPR002317">
    <property type="entry name" value="Ser-tRNA-ligase_type_1"/>
</dbReference>
<comment type="pathway">
    <text evidence="2">Aminoacyl-tRNA biosynthesis; selenocysteinyl-tRNA(Sec) biosynthesis; L-seryl-tRNA(Sec) from L-serine and tRNA(Sec): step 1/1.</text>
</comment>
<dbReference type="SUPFAM" id="SSF55681">
    <property type="entry name" value="Class II aaRS and biotin synthetases"/>
    <property type="match status" value="1"/>
</dbReference>
<keyword evidence="10" id="KW-0030">Aminoacyl-tRNA synthetase</keyword>
<evidence type="ECO:0000259" key="17">
    <source>
        <dbReference type="PROSITE" id="PS50862"/>
    </source>
</evidence>
<evidence type="ECO:0000256" key="5">
    <source>
        <dbReference type="ARBA" id="ARBA00022490"/>
    </source>
</evidence>
<dbReference type="GO" id="GO:0006434">
    <property type="term" value="P:seryl-tRNA aminoacylation"/>
    <property type="evidence" value="ECO:0007669"/>
    <property type="project" value="UniProtKB-UniRule"/>
</dbReference>
<keyword evidence="9" id="KW-0648">Protein biosynthesis</keyword>
<dbReference type="GO" id="GO:0005737">
    <property type="term" value="C:cytoplasm"/>
    <property type="evidence" value="ECO:0007669"/>
    <property type="project" value="UniProtKB-SubCell"/>
</dbReference>
<proteinExistence type="inferred from homology"/>
<dbReference type="InterPro" id="IPR045864">
    <property type="entry name" value="aa-tRNA-synth_II/BPL/LPL"/>
</dbReference>
<dbReference type="InterPro" id="IPR002314">
    <property type="entry name" value="aa-tRNA-synt_IIb"/>
</dbReference>
<evidence type="ECO:0000256" key="9">
    <source>
        <dbReference type="ARBA" id="ARBA00022917"/>
    </source>
</evidence>
<dbReference type="Pfam" id="PF02403">
    <property type="entry name" value="Seryl_tRNA_N"/>
    <property type="match status" value="1"/>
</dbReference>
<dbReference type="PRINTS" id="PR00981">
    <property type="entry name" value="TRNASYNTHSER"/>
</dbReference>
<feature type="binding site" evidence="15">
    <location>
        <position position="287"/>
    </location>
    <ligand>
        <name>L-serine</name>
        <dbReference type="ChEBI" id="CHEBI:33384"/>
    </ligand>
</feature>
<evidence type="ECO:0000256" key="15">
    <source>
        <dbReference type="PIRSR" id="PIRSR001529-1"/>
    </source>
</evidence>
<dbReference type="AlphaFoldDB" id="A0A5B2W1Y4"/>
<evidence type="ECO:0000256" key="1">
    <source>
        <dbReference type="ARBA" id="ARBA00004496"/>
    </source>
</evidence>